<dbReference type="SUPFAM" id="SSF52540">
    <property type="entry name" value="P-loop containing nucleoside triphosphate hydrolases"/>
    <property type="match status" value="1"/>
</dbReference>
<dbReference type="Gene3D" id="3.40.50.300">
    <property type="entry name" value="P-loop containing nucleotide triphosphate hydrolases"/>
    <property type="match status" value="1"/>
</dbReference>
<evidence type="ECO:0000256" key="1">
    <source>
        <dbReference type="ARBA" id="ARBA00005417"/>
    </source>
</evidence>
<feature type="domain" description="ABC transporter" evidence="5">
    <location>
        <begin position="2"/>
        <end position="231"/>
    </location>
</feature>
<accession>A0A6F9E2D2</accession>
<dbReference type="GO" id="GO:0016887">
    <property type="term" value="F:ATP hydrolysis activity"/>
    <property type="evidence" value="ECO:0007669"/>
    <property type="project" value="InterPro"/>
</dbReference>
<dbReference type="CDD" id="cd03264">
    <property type="entry name" value="ABC_drug_resistance_like"/>
    <property type="match status" value="1"/>
</dbReference>
<evidence type="ECO:0000256" key="4">
    <source>
        <dbReference type="ARBA" id="ARBA00022840"/>
    </source>
</evidence>
<dbReference type="InterPro" id="IPR017871">
    <property type="entry name" value="ABC_transporter-like_CS"/>
</dbReference>
<keyword evidence="4 6" id="KW-0067">ATP-binding</keyword>
<dbReference type="PANTHER" id="PTHR43335">
    <property type="entry name" value="ABC TRANSPORTER, ATP-BINDING PROTEIN"/>
    <property type="match status" value="1"/>
</dbReference>
<dbReference type="SMART" id="SM00382">
    <property type="entry name" value="AAA"/>
    <property type="match status" value="1"/>
</dbReference>
<dbReference type="Pfam" id="PF00005">
    <property type="entry name" value="ABC_tran"/>
    <property type="match status" value="1"/>
</dbReference>
<name>A0A6F9E2D2_9BACL</name>
<dbReference type="AlphaFoldDB" id="A0A6F9E2D2"/>
<dbReference type="PROSITE" id="PS00211">
    <property type="entry name" value="ABC_TRANSPORTER_1"/>
    <property type="match status" value="1"/>
</dbReference>
<evidence type="ECO:0000256" key="2">
    <source>
        <dbReference type="ARBA" id="ARBA00022448"/>
    </source>
</evidence>
<evidence type="ECO:0000313" key="7">
    <source>
        <dbReference type="Proteomes" id="UP000502196"/>
    </source>
</evidence>
<keyword evidence="2" id="KW-0813">Transport</keyword>
<reference evidence="6 7" key="1">
    <citation type="submission" date="2020-04" db="EMBL/GenBank/DDBJ databases">
        <authorList>
            <person name="Hogendoorn C."/>
        </authorList>
    </citation>
    <scope>NUCLEOTIDE SEQUENCE [LARGE SCALE GENOMIC DNA]</scope>
    <source>
        <strain evidence="6">COOX1</strain>
    </source>
</reference>
<keyword evidence="3" id="KW-0547">Nucleotide-binding</keyword>
<dbReference type="GO" id="GO:0005524">
    <property type="term" value="F:ATP binding"/>
    <property type="evidence" value="ECO:0007669"/>
    <property type="project" value="UniProtKB-KW"/>
</dbReference>
<dbReference type="Proteomes" id="UP000502196">
    <property type="component" value="Chromosome"/>
</dbReference>
<dbReference type="PROSITE" id="PS50893">
    <property type="entry name" value="ABC_TRANSPORTER_2"/>
    <property type="match status" value="1"/>
</dbReference>
<comment type="similarity">
    <text evidence="1">Belongs to the ABC transporter superfamily.</text>
</comment>
<evidence type="ECO:0000256" key="3">
    <source>
        <dbReference type="ARBA" id="ARBA00022741"/>
    </source>
</evidence>
<dbReference type="PANTHER" id="PTHR43335:SF2">
    <property type="entry name" value="ABC TRANSPORTER, ATP-BINDING PROTEIN"/>
    <property type="match status" value="1"/>
</dbReference>
<evidence type="ECO:0000313" key="6">
    <source>
        <dbReference type="EMBL" id="CAB3390978.1"/>
    </source>
</evidence>
<proteinExistence type="inferred from homology"/>
<dbReference type="RefSeq" id="WP_170084922.1">
    <property type="nucleotide sequence ID" value="NZ_CP047972.1"/>
</dbReference>
<organism evidence="6 7">
    <name type="scientific">Kyrpidia spormannii</name>
    <dbReference type="NCBI Taxonomy" id="2055160"/>
    <lineage>
        <taxon>Bacteria</taxon>
        <taxon>Bacillati</taxon>
        <taxon>Bacillota</taxon>
        <taxon>Bacilli</taxon>
        <taxon>Bacillales</taxon>
        <taxon>Alicyclobacillaceae</taxon>
        <taxon>Kyrpidia</taxon>
    </lineage>
</organism>
<dbReference type="InterPro" id="IPR027417">
    <property type="entry name" value="P-loop_NTPase"/>
</dbReference>
<gene>
    <name evidence="6" type="ORF">COOX1_0683</name>
</gene>
<dbReference type="EMBL" id="LR792683">
    <property type="protein sequence ID" value="CAB3390978.1"/>
    <property type="molecule type" value="Genomic_DNA"/>
</dbReference>
<evidence type="ECO:0000259" key="5">
    <source>
        <dbReference type="PROSITE" id="PS50893"/>
    </source>
</evidence>
<dbReference type="InterPro" id="IPR003439">
    <property type="entry name" value="ABC_transporter-like_ATP-bd"/>
</dbReference>
<sequence>MIEIRGLCKRYRRHWALRDLELTVETGMFGLLGPNGAGKTTLMRILATLLRPTSGEVRIDGISLRQNPDEIRKRIGYLPQFFQIYPQMTDWEFLDYVAVLKGWTDARKRREQVLEVVEQVHLADRVSHKVKTYSGGMRQRLGIARALLGDPQVLIVDEPTAGLDPEERVRFRNLLAALALHKTVILSTHIVGDIESSCRRVGVLDQGRLVLAGGLGDLQAFAEGKVWEVRVGEERLPELARWQLISTRQEGSEVVCRVIADEPPLSGARTVEPTLEDGYLALLSRRGGDRR</sequence>
<protein>
    <submittedName>
        <fullName evidence="6">ABC transporter ATP-binding protein</fullName>
    </submittedName>
</protein>
<dbReference type="InterPro" id="IPR003593">
    <property type="entry name" value="AAA+_ATPase"/>
</dbReference>